<evidence type="ECO:0000313" key="1">
    <source>
        <dbReference type="EMBL" id="QHT00200.1"/>
    </source>
</evidence>
<dbReference type="PANTHER" id="PTHR45982">
    <property type="entry name" value="REGULATOR OF CHROMOSOME CONDENSATION"/>
    <property type="match status" value="1"/>
</dbReference>
<dbReference type="EMBL" id="MN739353">
    <property type="protein sequence ID" value="QHT00200.1"/>
    <property type="molecule type" value="Genomic_DNA"/>
</dbReference>
<dbReference type="GO" id="GO:0005737">
    <property type="term" value="C:cytoplasm"/>
    <property type="evidence" value="ECO:0007669"/>
    <property type="project" value="TreeGrafter"/>
</dbReference>
<protein>
    <submittedName>
        <fullName evidence="1">Uncharacterized protein</fullName>
    </submittedName>
</protein>
<dbReference type="PANTHER" id="PTHR45982:SF11">
    <property type="entry name" value="E3 UBIQUITIN-PROTEIN LIGASE HERC1 ISOFORM X1-RELATED"/>
    <property type="match status" value="1"/>
</dbReference>
<sequence>MSSNVGHAIQRMINSTPVTASVNAQTTSVVTNGGRVYQSGLIHNKIQPSFQEVVPNPDIVGHVIDSQSTDNFVYFLSANGYVFEYDYNAGSCSPTVREVYTPAACCGDKAIRIRAGSNHIVILTECHKIWGVGDNSEYQLVPQGQCKYDSAVEIIVTNTNLHDNSSCCKFSGNLHDMNKPVIPKKSCDTVSCIQKRNACKPAGCLLIHSGETGSTETIVARVPVWGEYSYVGFLCVDKCGVATGSVTVTLENLFVKCGCLKETCCGDDDLQSSYKLFLTTGNPVSFTVPVHGDCGCDFIITNIGDDFSIPNASIDGIAIRLSLESSYTLISSCDRSFTSAGQVEFEPAICVPLDCCVQNECKKNICDEACLPQPCWVSVYAGSNITVLADDCNRLYVLGSLHWVRNNASLLKRSCLEELLNTSHATISLPADQLNCCLEKNNENCVCPKKSCYKPFCTDLSKFGVSLNFPGCEPGCCNDNCDKPQNVCDFLKALKDCNDAPTCDNTCEPCDSYIYIDIGDVCNRDRCCEQPIIKSITLYNRKSVCKAVSQHCGEVQCVAVDCNSVVEFDSNKYCIDGHDYCLDKILKLKFCVEEGEHIKLFVDLDNPGGIAFETNCDKCNVEFPLDVSSECEQFLLNYGSILDPVELTNLKYLLVCESIFPCPRFLNPFRTRIVNTYLKGGDHVCFVKPHGCNVRQAITPDVPTVFRLNRRVLDVGVGQNNLSVLVGGLACPNEIYAIGENCHGELGINSYVSQVCFKQVNRCLFDCQVVSVWSDKWVTMYITQSGRVYSTGKWKCLANSTVPRWVQSVCPSWRIKEINISQTHIVFVSTDGLIFGLGDNSIGNLGLCHIQCVPDVTCLSFFNKLSQDCFSECRDQLLHPVRRGYVAKLAEKEYYHNDECGPCNPCDSSPCFKKCPVEPIPVVRYFKKQGCGPRFLANQRLCNGGRCSK</sequence>
<dbReference type="AlphaFoldDB" id="A0A6C0C8R9"/>
<dbReference type="GO" id="GO:0005085">
    <property type="term" value="F:guanyl-nucleotide exchange factor activity"/>
    <property type="evidence" value="ECO:0007669"/>
    <property type="project" value="TreeGrafter"/>
</dbReference>
<proteinExistence type="predicted"/>
<dbReference type="InterPro" id="IPR009091">
    <property type="entry name" value="RCC1/BLIP-II"/>
</dbReference>
<reference evidence="1" key="1">
    <citation type="journal article" date="2020" name="Nature">
        <title>Giant virus diversity and host interactions through global metagenomics.</title>
        <authorList>
            <person name="Schulz F."/>
            <person name="Roux S."/>
            <person name="Paez-Espino D."/>
            <person name="Jungbluth S."/>
            <person name="Walsh D.A."/>
            <person name="Denef V.J."/>
            <person name="McMahon K.D."/>
            <person name="Konstantinidis K.T."/>
            <person name="Eloe-Fadrosh E.A."/>
            <person name="Kyrpides N.C."/>
            <person name="Woyke T."/>
        </authorList>
    </citation>
    <scope>NUCLEOTIDE SEQUENCE</scope>
    <source>
        <strain evidence="1">GVMAG-M-3300020192-26</strain>
    </source>
</reference>
<dbReference type="SUPFAM" id="SSF50985">
    <property type="entry name" value="RCC1/BLIP-II"/>
    <property type="match status" value="1"/>
</dbReference>
<accession>A0A6C0C8R9</accession>
<organism evidence="1">
    <name type="scientific">viral metagenome</name>
    <dbReference type="NCBI Taxonomy" id="1070528"/>
    <lineage>
        <taxon>unclassified sequences</taxon>
        <taxon>metagenomes</taxon>
        <taxon>organismal metagenomes</taxon>
    </lineage>
</organism>
<dbReference type="InterPro" id="IPR051553">
    <property type="entry name" value="Ran_GTPase-activating"/>
</dbReference>
<name>A0A6C0C8R9_9ZZZZ</name>
<dbReference type="Gene3D" id="2.130.10.30">
    <property type="entry name" value="Regulator of chromosome condensation 1/beta-lactamase-inhibitor protein II"/>
    <property type="match status" value="2"/>
</dbReference>